<evidence type="ECO:0000313" key="6">
    <source>
        <dbReference type="Proteomes" id="UP000037997"/>
    </source>
</evidence>
<protein>
    <recommendedName>
        <fullName evidence="2">Abortive phage infection protein C-terminal domain-containing protein</fullName>
    </recommendedName>
</protein>
<dbReference type="Pfam" id="PF10592">
    <property type="entry name" value="AIPR"/>
    <property type="match status" value="1"/>
</dbReference>
<evidence type="ECO:0000259" key="2">
    <source>
        <dbReference type="Pfam" id="PF10592"/>
    </source>
</evidence>
<comment type="caution">
    <text evidence="4">The sequence shown here is derived from an EMBL/GenBank/DDBJ whole genome shotgun (WGS) entry which is preliminary data.</text>
</comment>
<keyword evidence="1" id="KW-0472">Membrane</keyword>
<dbReference type="PATRIC" id="fig|35818.10.peg.1834"/>
<organism evidence="4 6">
    <name type="scientific">Helicobacter pullorum</name>
    <dbReference type="NCBI Taxonomy" id="35818"/>
    <lineage>
        <taxon>Bacteria</taxon>
        <taxon>Pseudomonadati</taxon>
        <taxon>Campylobacterota</taxon>
        <taxon>Epsilonproteobacteria</taxon>
        <taxon>Campylobacterales</taxon>
        <taxon>Helicobacteraceae</taxon>
        <taxon>Helicobacter</taxon>
    </lineage>
</organism>
<feature type="domain" description="Abortive phage infection protein C-terminal" evidence="2">
    <location>
        <begin position="266"/>
        <end position="530"/>
    </location>
</feature>
<evidence type="ECO:0000256" key="1">
    <source>
        <dbReference type="SAM" id="Phobius"/>
    </source>
</evidence>
<name>A0A0N0LRE9_9HELI</name>
<accession>A0A0N0LRE9</accession>
<dbReference type="STRING" id="35818.HPU229336_09290"/>
<keyword evidence="1" id="KW-0812">Transmembrane</keyword>
<sequence length="566" mass="66413">MANYQDFCIIQTGVEKTLEDYGEKYNLANKMSLAFCWFILENIFNLQEDEIDEAMTDTQYLKIRGENADHDSGIDAVIINDSENKVSLFNFKYIENFEKSDKHFPSSEIDKILVFLDNLFNKYISNVNDKLQAKCKEICSLWEQGKRLHFDIYFISNGTMGIAEKKLEDLNGILKNKKFHNYTTPICIQSSEIVETITKTDSLINAKLKSISDNFFEKSEGGNRALIMETYAKDIIRIVSKDKSLRDNIQCSYKEVRDTEIEESAFNDNVRIYLHQRTTVNKSIKETAKDDIESINFFFYNNGITITCDKFDYQGKKDVNISLENIQVVNGGQTIHALKEALDESENIENVSVLCKIYQTNNKELKAKISEYTNNQNPVKSRDIRSIDSVQIKLEKEFRDLGYYYERKKNQHKDQSKDKRLDSEKIGQILFAYNGEPAKAKNNKSLIFSSEYENIFNDKINAKDILEKYNLYLFIEEKKKKDNEKVYPFLTYATYYILYFYALLKEKNIKNTNKEDLYTKCLKAIEYIVRQEKERQGEKFLDSLLFKGNNPKNYIEKIYELWENND</sequence>
<evidence type="ECO:0000313" key="3">
    <source>
        <dbReference type="EMBL" id="KPH51239.1"/>
    </source>
</evidence>
<keyword evidence="1" id="KW-1133">Transmembrane helix</keyword>
<evidence type="ECO:0000313" key="4">
    <source>
        <dbReference type="EMBL" id="KPH56181.1"/>
    </source>
</evidence>
<dbReference type="AlphaFoldDB" id="A0A0N0LRE9"/>
<dbReference type="RefSeq" id="WP_054197759.1">
    <property type="nucleotide sequence ID" value="NZ_JNOC01000017.1"/>
</dbReference>
<dbReference type="EMBL" id="JNOC01000017">
    <property type="protein sequence ID" value="KPH56181.1"/>
    <property type="molecule type" value="Genomic_DNA"/>
</dbReference>
<feature type="transmembrane region" description="Helical" evidence="1">
    <location>
        <begin position="486"/>
        <end position="504"/>
    </location>
</feature>
<reference evidence="5 6" key="1">
    <citation type="submission" date="2014-06" db="EMBL/GenBank/DDBJ databases">
        <title>Helicobacter pullorum isolates in fresh chicken meat - phenotypic and genotypic features.</title>
        <authorList>
            <person name="Borges V."/>
            <person name="Santos A."/>
            <person name="Correia C.B."/>
            <person name="Saraiva M."/>
            <person name="Menard A."/>
            <person name="Vieira L."/>
            <person name="Sampaio D.A."/>
            <person name="Gomes J.P."/>
            <person name="Oleastro M."/>
        </authorList>
    </citation>
    <scope>NUCLEOTIDE SEQUENCE [LARGE SCALE GENOMIC DNA]</scope>
    <source>
        <strain evidence="4 6">229334/12</strain>
        <strain evidence="3 5">229336/12</strain>
    </source>
</reference>
<dbReference type="EMBL" id="JNUR01000007">
    <property type="protein sequence ID" value="KPH51239.1"/>
    <property type="molecule type" value="Genomic_DNA"/>
</dbReference>
<evidence type="ECO:0000313" key="5">
    <source>
        <dbReference type="Proteomes" id="UP000037800"/>
    </source>
</evidence>
<proteinExistence type="predicted"/>
<dbReference type="Proteomes" id="UP000037800">
    <property type="component" value="Unassembled WGS sequence"/>
</dbReference>
<gene>
    <name evidence="4" type="ORF">HPU229334_03820</name>
    <name evidence="3" type="ORF">HPU229336_09290</name>
</gene>
<dbReference type="Proteomes" id="UP000037997">
    <property type="component" value="Unassembled WGS sequence"/>
</dbReference>
<dbReference type="InterPro" id="IPR018891">
    <property type="entry name" value="AIPR_C"/>
</dbReference>